<evidence type="ECO:0000259" key="7">
    <source>
        <dbReference type="Pfam" id="PF05922"/>
    </source>
</evidence>
<dbReference type="PROSITE" id="PS51892">
    <property type="entry name" value="SUBTILASE"/>
    <property type="match status" value="1"/>
</dbReference>
<dbReference type="KEGG" id="age:AA314_05437"/>
<dbReference type="Proteomes" id="UP000256345">
    <property type="component" value="Unassembled WGS sequence"/>
</dbReference>
<dbReference type="Gene3D" id="3.40.50.200">
    <property type="entry name" value="Peptidase S8/S53 domain"/>
    <property type="match status" value="1"/>
</dbReference>
<name>A0AAC8TGS2_9BACT</name>
<feature type="active site" description="Charge relay system" evidence="5">
    <location>
        <position position="164"/>
    </location>
</feature>
<feature type="active site" description="Charge relay system" evidence="5">
    <location>
        <position position="197"/>
    </location>
</feature>
<feature type="active site" description="Charge relay system" evidence="5">
    <location>
        <position position="349"/>
    </location>
</feature>
<dbReference type="PANTHER" id="PTHR43806:SF11">
    <property type="entry name" value="CEREVISIN-RELATED"/>
    <property type="match status" value="1"/>
</dbReference>
<evidence type="ECO:0000259" key="6">
    <source>
        <dbReference type="Pfam" id="PF00082"/>
    </source>
</evidence>
<evidence type="ECO:0000313" key="10">
    <source>
        <dbReference type="Proteomes" id="UP000035579"/>
    </source>
</evidence>
<dbReference type="RefSeq" id="WP_053066723.1">
    <property type="nucleotide sequence ID" value="NZ_CP011509.1"/>
</dbReference>
<organism evidence="8 10">
    <name type="scientific">Archangium gephyra</name>
    <dbReference type="NCBI Taxonomy" id="48"/>
    <lineage>
        <taxon>Bacteria</taxon>
        <taxon>Pseudomonadati</taxon>
        <taxon>Myxococcota</taxon>
        <taxon>Myxococcia</taxon>
        <taxon>Myxococcales</taxon>
        <taxon>Cystobacterineae</taxon>
        <taxon>Archangiaceae</taxon>
        <taxon>Archangium</taxon>
    </lineage>
</organism>
<evidence type="ECO:0000256" key="4">
    <source>
        <dbReference type="ARBA" id="ARBA00022825"/>
    </source>
</evidence>
<sequence>MRTLVTLLVAGLVLASCERPATERLPEAEAPQRTVKSFVEGSRLLKTGKAVPGRYIVILEEKALAEAPVAALASQLSALHGATVAHVYSRALHGFSATMSEEAALRLSNDPRVRYVEEDGEASLASTQDNAPWGLDRIDQRAPPLDQLFRYHSIGGGVHAYVIDSGIRFTHAEFGGRALPGFSAIEDGNGSNDCNGHGTHVASTLGGTVSGVAKGVTLHAVRVVGCSPSFTWSQVIAGIDWVTANHVKPAVATLSLAGEPMQAVDDAVAASINAGVFYAVAAGNGAKDACATSPARLPTAMTVAASNRTDAWASFSNHGSCVDLFAPGEGITAAWFSGDTHTASLSGTSMASAHVAGVAALFLESHPLATPDQVSAELTGSATPGKLSALPAQSPNLLLYASRCTGNGPSPSLVVLTSPSTGSTLSGAVTLTATATDDERVTRVEFFLGERSLGWDATAPYELVWNSALAGNGPAVLTARAYDTNCNEAVSAPVDVTLENTGNAAFDATLGAPSCASPGSRCDSVWLLEGRANLGPELHAPNTVGGSCADGTEGTYGASPSLERLVVSRSDGTPFAAGKEVTVQATVRASTNAANEVLDLYVAPDASNPTWTLVGSLKLPYQGAGTWTHSSRFLLPASGRNVLRGVYRSGSGTASACTSDPLADQDDLVLAVGTEPDSMPPAVIIKTPAGGATLTKIVDVTVDASDNFGVHRVELYAGTSRVATSGHSPTTPYRIAWETRTLPNGSYTLTARAYDLAGNVTTSAPVNVQLDNDLVPPTVSISTPVEGATVRQTIQVSGVVNDNRAVTSASVIVDDRLINSFSGYYFPPRDIQTGWDTRLFSNGPHVVRMRAYDAAGNITERTVNVLVDNDYLPPETAITAPTPGAAVSGVVSFEAAASDNQGLAEVAFYVDGDLIGTDTTAPYAVSWNSAEVLNGSHTLTSRARDLVGYSTTSAPITVEVSNPGSARFDSVLKVPRCETVEALCDTRTLVRGRAQLRPELNTPNTLDGCLDGTSGYYPYDETLERIRVVREDGTPLAAGKRVRIETDVWVRSMPTGYTLDLYYTANATASPAWTYLTSIKPTATGLQRLSADYVLPASGPQAIRAVFRNTTATGPCLAGTSTDRDDLVFAIGPGEPDTVPPEGVVLTSPAPGVTVTGAVTLTVPASDNLGVVAVDFFDGETLIGTATQPPYSVSWNSRNGPNGSRTLTAQARDLAGNAVTSPPVTVTANNDLVVPVVALTSPVPGARVGQWTELLANASDDRGVTRVEFYDGSVLIGSDTTPPFGYLWNARATEVSTRVLTARAYDAGGNVASSAPVEVVAIPPESTPPSVSLTAPSSGARIGGTVTLSAEATDASGVARVEFRLDGTLLATLTSPPYDYSWSTHSVANGGHSLSVRALDIHGNVTTAPGVSVTFDNVAPFVTLTSPASGATVAGVVSLQANAQDNEGIARVDFLVDGVLLASDTTAPYAVDWDSGLWRNGTRTLVARAQDVAGNQTSSSQVTVSTNQPGAAGYDYSLRVPACSTPGNLCDTTGYLRGRSSGEFIGGPNTLRMSCADGTDSLETPKIDRIQLSSVQGGRFTQGQLARVQVHVSAVDPATEALDLFFASDANTPSWTYLTTLQLATAGTQVLSTEYVLPSGELQAVRAQYRVGSGNGSACSAGPLDDHDDVAFTVDSGPAVKLSLSPNTTQVKGSVSLSAAATDAQGVARAEFYADGTLISTDTSSPYSVSWNSASVADGVHTLTARAYDLGDLSNTSTAIVVTTDNTPPSAAFIAPTSGMYLRGTAMLEAAVSDNQAVSRVEFHANWIQIGTSSTAPYTMSWDTTSVGSGSYNLMVRASDGAGNITSTNVAVTIDNTAPTTALGAPAQNALIGGTVQVSATASDTYGVAKVELYADGALIGTDTSSPYSVSWNSATVADGAHTLTSRAYDNAGNVRTSTGVVVNTDNTAPDTALTAPAPGTFLRGSVLLEATASDTLGVTKVEFHDGATLLGTDTAAPYTLSWNTSGVTEGAHTLTVKAFDSIGNVRTSSGIEVSVDNTAPTTALSTPAQSASVRGTVAVSATASDNLGVDRVEFYAGTTLLGTATTAPYVVSWDTSTVTTGSTVTLTTKAYDAAGHVTESAARTVTVDNIAPTVAITSPANGASFSGLTFSTTIQASASDNRGVTQVVFYDGGSVIGTDTTAPYSVSWNLLGAPKGTHTLTARAHDAAGNVTTSAPISVKLN</sequence>
<comment type="similarity">
    <text evidence="1 5">Belongs to the peptidase S8 family.</text>
</comment>
<evidence type="ECO:0000313" key="8">
    <source>
        <dbReference type="EMBL" id="AKJ03811.1"/>
    </source>
</evidence>
<dbReference type="Gene3D" id="3.30.70.80">
    <property type="entry name" value="Peptidase S8 propeptide/proteinase inhibitor I9"/>
    <property type="match status" value="1"/>
</dbReference>
<dbReference type="EMBL" id="CP011509">
    <property type="protein sequence ID" value="AKJ03811.1"/>
    <property type="molecule type" value="Genomic_DNA"/>
</dbReference>
<dbReference type="FunFam" id="3.40.50.200:FF:000014">
    <property type="entry name" value="Proteinase K"/>
    <property type="match status" value="1"/>
</dbReference>
<dbReference type="InterPro" id="IPR010259">
    <property type="entry name" value="S8pro/Inhibitor_I9"/>
</dbReference>
<feature type="domain" description="Peptidase S8/S53" evidence="6">
    <location>
        <begin position="162"/>
        <end position="385"/>
    </location>
</feature>
<dbReference type="InterPro" id="IPR022398">
    <property type="entry name" value="Peptidase_S8_His-AS"/>
</dbReference>
<evidence type="ECO:0000313" key="9">
    <source>
        <dbReference type="EMBL" id="REG23590.1"/>
    </source>
</evidence>
<keyword evidence="11" id="KW-1185">Reference proteome</keyword>
<reference evidence="9 11" key="2">
    <citation type="submission" date="2018-08" db="EMBL/GenBank/DDBJ databases">
        <title>Genomic Encyclopedia of Archaeal and Bacterial Type Strains, Phase II (KMG-II): from individual species to whole genera.</title>
        <authorList>
            <person name="Goeker M."/>
        </authorList>
    </citation>
    <scope>NUCLEOTIDE SEQUENCE [LARGE SCALE GENOMIC DNA]</scope>
    <source>
        <strain evidence="9 11">DSM 2261</strain>
    </source>
</reference>
<dbReference type="Gene3D" id="2.60.40.10">
    <property type="entry name" value="Immunoglobulins"/>
    <property type="match status" value="14"/>
</dbReference>
<dbReference type="PROSITE" id="PS51257">
    <property type="entry name" value="PROKAR_LIPOPROTEIN"/>
    <property type="match status" value="1"/>
</dbReference>
<dbReference type="InterPro" id="IPR034193">
    <property type="entry name" value="PCSK9_ProteinaseK-like"/>
</dbReference>
<dbReference type="SUPFAM" id="SSF52743">
    <property type="entry name" value="Subtilisin-like"/>
    <property type="match status" value="1"/>
</dbReference>
<evidence type="ECO:0000256" key="3">
    <source>
        <dbReference type="ARBA" id="ARBA00022801"/>
    </source>
</evidence>
<accession>A0AAC8TGS2</accession>
<evidence type="ECO:0000256" key="5">
    <source>
        <dbReference type="PROSITE-ProRule" id="PRU01240"/>
    </source>
</evidence>
<protein>
    <submittedName>
        <fullName evidence="8">Serine protease, subtilase family</fullName>
    </submittedName>
    <submittedName>
        <fullName evidence="9">Subtilisin family serine protease</fullName>
    </submittedName>
</protein>
<dbReference type="PRINTS" id="PR00723">
    <property type="entry name" value="SUBTILISIN"/>
</dbReference>
<dbReference type="GO" id="GO:0005615">
    <property type="term" value="C:extracellular space"/>
    <property type="evidence" value="ECO:0007669"/>
    <property type="project" value="TreeGrafter"/>
</dbReference>
<evidence type="ECO:0000256" key="2">
    <source>
        <dbReference type="ARBA" id="ARBA00022670"/>
    </source>
</evidence>
<dbReference type="GO" id="GO:0004252">
    <property type="term" value="F:serine-type endopeptidase activity"/>
    <property type="evidence" value="ECO:0007669"/>
    <property type="project" value="UniProtKB-UniRule"/>
</dbReference>
<dbReference type="InterPro" id="IPR050131">
    <property type="entry name" value="Peptidase_S8_subtilisin-like"/>
</dbReference>
<keyword evidence="3 5" id="KW-0378">Hydrolase</keyword>
<dbReference type="PROSITE" id="PS00136">
    <property type="entry name" value="SUBTILASE_ASP"/>
    <property type="match status" value="1"/>
</dbReference>
<dbReference type="InterPro" id="IPR037045">
    <property type="entry name" value="S8pro/Inhibitor_I9_sf"/>
</dbReference>
<reference evidence="8 10" key="1">
    <citation type="submission" date="2015-05" db="EMBL/GenBank/DDBJ databases">
        <title>Genome assembly of Archangium gephyra DSM 2261.</title>
        <authorList>
            <person name="Sharma G."/>
            <person name="Subramanian S."/>
        </authorList>
    </citation>
    <scope>NUCLEOTIDE SEQUENCE [LARGE SCALE GENOMIC DNA]</scope>
    <source>
        <strain evidence="8 10">DSM 2261</strain>
    </source>
</reference>
<dbReference type="PROSITE" id="PS00137">
    <property type="entry name" value="SUBTILASE_HIS"/>
    <property type="match status" value="1"/>
</dbReference>
<dbReference type="Pfam" id="PF00082">
    <property type="entry name" value="Peptidase_S8"/>
    <property type="match status" value="1"/>
</dbReference>
<dbReference type="EMBL" id="QUMU01000016">
    <property type="protein sequence ID" value="REG23590.1"/>
    <property type="molecule type" value="Genomic_DNA"/>
</dbReference>
<dbReference type="Pfam" id="PF17957">
    <property type="entry name" value="Big_7"/>
    <property type="match status" value="14"/>
</dbReference>
<dbReference type="InterPro" id="IPR015500">
    <property type="entry name" value="Peptidase_S8_subtilisin-rel"/>
</dbReference>
<dbReference type="InterPro" id="IPR013783">
    <property type="entry name" value="Ig-like_fold"/>
</dbReference>
<evidence type="ECO:0000256" key="1">
    <source>
        <dbReference type="ARBA" id="ARBA00011073"/>
    </source>
</evidence>
<dbReference type="InterPro" id="IPR036852">
    <property type="entry name" value="Peptidase_S8/S53_dom_sf"/>
</dbReference>
<dbReference type="PANTHER" id="PTHR43806">
    <property type="entry name" value="PEPTIDASE S8"/>
    <property type="match status" value="1"/>
</dbReference>
<keyword evidence="2 5" id="KW-0645">Protease</keyword>
<gene>
    <name evidence="8" type="ORF">AA314_05437</name>
    <name evidence="9" type="ORF">ATI61_11660</name>
</gene>
<dbReference type="Pfam" id="PF05922">
    <property type="entry name" value="Inhibitor_I9"/>
    <property type="match status" value="1"/>
</dbReference>
<dbReference type="InterPro" id="IPR023827">
    <property type="entry name" value="Peptidase_S8_Asp-AS"/>
</dbReference>
<dbReference type="Proteomes" id="UP000035579">
    <property type="component" value="Chromosome"/>
</dbReference>
<dbReference type="InterPro" id="IPR000209">
    <property type="entry name" value="Peptidase_S8/S53_dom"/>
</dbReference>
<dbReference type="GO" id="GO:0006508">
    <property type="term" value="P:proteolysis"/>
    <property type="evidence" value="ECO:0007669"/>
    <property type="project" value="UniProtKB-KW"/>
</dbReference>
<proteinExistence type="inferred from homology"/>
<evidence type="ECO:0000313" key="11">
    <source>
        <dbReference type="Proteomes" id="UP000256345"/>
    </source>
</evidence>
<feature type="domain" description="Inhibitor I9" evidence="7">
    <location>
        <begin position="55"/>
        <end position="123"/>
    </location>
</feature>
<dbReference type="CDD" id="cd04077">
    <property type="entry name" value="Peptidases_S8_PCSK9_ProteinaseK_like"/>
    <property type="match status" value="1"/>
</dbReference>
<dbReference type="SUPFAM" id="SSF54897">
    <property type="entry name" value="Protease propeptides/inhibitors"/>
    <property type="match status" value="1"/>
</dbReference>
<keyword evidence="4 5" id="KW-0720">Serine protease</keyword>